<feature type="compositionally biased region" description="Basic residues" evidence="1">
    <location>
        <begin position="608"/>
        <end position="620"/>
    </location>
</feature>
<feature type="compositionally biased region" description="Polar residues" evidence="1">
    <location>
        <begin position="571"/>
        <end position="580"/>
    </location>
</feature>
<feature type="compositionally biased region" description="Basic and acidic residues" evidence="1">
    <location>
        <begin position="212"/>
        <end position="226"/>
    </location>
</feature>
<evidence type="ECO:0000256" key="1">
    <source>
        <dbReference type="SAM" id="MobiDB-lite"/>
    </source>
</evidence>
<dbReference type="InParanoid" id="A0A165IBY6"/>
<dbReference type="OrthoDB" id="193499at2759"/>
<dbReference type="GeneID" id="28899344"/>
<feature type="compositionally biased region" description="Polar residues" evidence="1">
    <location>
        <begin position="847"/>
        <end position="856"/>
    </location>
</feature>
<proteinExistence type="predicted"/>
<dbReference type="OMA" id="PDGGRQM"/>
<feature type="compositionally biased region" description="Polar residues" evidence="1">
    <location>
        <begin position="692"/>
        <end position="710"/>
    </location>
</feature>
<evidence type="ECO:0000313" key="3">
    <source>
        <dbReference type="Proteomes" id="UP000076632"/>
    </source>
</evidence>
<dbReference type="Proteomes" id="UP000076632">
    <property type="component" value="Unassembled WGS sequence"/>
</dbReference>
<dbReference type="AlphaFoldDB" id="A0A165IBY6"/>
<keyword evidence="3" id="KW-1185">Reference proteome</keyword>
<feature type="region of interest" description="Disordered" evidence="1">
    <location>
        <begin position="307"/>
        <end position="326"/>
    </location>
</feature>
<organism evidence="2 3">
    <name type="scientific">Xylona heveae (strain CBS 132557 / TC161)</name>
    <dbReference type="NCBI Taxonomy" id="1328760"/>
    <lineage>
        <taxon>Eukaryota</taxon>
        <taxon>Fungi</taxon>
        <taxon>Dikarya</taxon>
        <taxon>Ascomycota</taxon>
        <taxon>Pezizomycotina</taxon>
        <taxon>Xylonomycetes</taxon>
        <taxon>Xylonales</taxon>
        <taxon>Xylonaceae</taxon>
        <taxon>Xylona</taxon>
    </lineage>
</organism>
<feature type="region of interest" description="Disordered" evidence="1">
    <location>
        <begin position="1003"/>
        <end position="1024"/>
    </location>
</feature>
<feature type="compositionally biased region" description="Basic and acidic residues" evidence="1">
    <location>
        <begin position="730"/>
        <end position="743"/>
    </location>
</feature>
<gene>
    <name evidence="2" type="ORF">L228DRAFT_259871</name>
</gene>
<feature type="region of interest" description="Disordered" evidence="1">
    <location>
        <begin position="661"/>
        <end position="817"/>
    </location>
</feature>
<name>A0A165IBY6_XYLHT</name>
<protein>
    <submittedName>
        <fullName evidence="2">Uncharacterized protein</fullName>
    </submittedName>
</protein>
<feature type="region of interest" description="Disordered" evidence="1">
    <location>
        <begin position="350"/>
        <end position="381"/>
    </location>
</feature>
<feature type="compositionally biased region" description="Basic and acidic residues" evidence="1">
    <location>
        <begin position="903"/>
        <end position="917"/>
    </location>
</feature>
<dbReference type="STRING" id="1328760.A0A165IBY6"/>
<feature type="region of interest" description="Disordered" evidence="1">
    <location>
        <begin position="847"/>
        <end position="983"/>
    </location>
</feature>
<feature type="compositionally biased region" description="Low complexity" evidence="1">
    <location>
        <begin position="101"/>
        <end position="112"/>
    </location>
</feature>
<reference evidence="2 3" key="1">
    <citation type="journal article" date="2016" name="Fungal Biol.">
        <title>The genome of Xylona heveae provides a window into fungal endophytism.</title>
        <authorList>
            <person name="Gazis R."/>
            <person name="Kuo A."/>
            <person name="Riley R."/>
            <person name="LaButti K."/>
            <person name="Lipzen A."/>
            <person name="Lin J."/>
            <person name="Amirebrahimi M."/>
            <person name="Hesse C.N."/>
            <person name="Spatafora J.W."/>
            <person name="Henrissat B."/>
            <person name="Hainaut M."/>
            <person name="Grigoriev I.V."/>
            <person name="Hibbett D.S."/>
        </authorList>
    </citation>
    <scope>NUCLEOTIDE SEQUENCE [LARGE SCALE GENOMIC DNA]</scope>
    <source>
        <strain evidence="2 3">TC161</strain>
    </source>
</reference>
<dbReference type="EMBL" id="KV407456">
    <property type="protein sequence ID" value="KZF24688.1"/>
    <property type="molecule type" value="Genomic_DNA"/>
</dbReference>
<dbReference type="RefSeq" id="XP_018190243.1">
    <property type="nucleotide sequence ID" value="XM_018334207.1"/>
</dbReference>
<sequence length="1117" mass="122798">MLPPFRIQRLWASENPSGPDFGDDFTSSPPSYDENMDIIHISESVYDNILSRSRDAALRYMDEDDGEIVTIGSSLELVQRLDEPLPRWMRSSRRSLPGAYPNASPAAETPAAAEANNTHVFEINRTNEVIEIWRTTSATAKGLTARPKELETPEEFLQICPAKVDDIYDKNTTVVNHEDPASMSDEPLDNERSRYFEATEPPLAQAWSLSERSSEAKDPGFAREEGSEPEQDELARETTPLLRHVSPKPVDDTPLKNLTAQGHRLAQEAGQKLRSHTSHAMHAVPTNLPNSETEMAQHHNRWASYGKQTSSFDAPEPLPQATTSESDQRPLLELFEAELSKLTIEDAGNININPTRVPSTENETQPSAAENNTAHTDTMPQPMSDPAEVVGFAVKSMVDVAGLLANELKENLPHAQEQLARLNRTVPHTVEHVMRHAMDGFSSHLQNLAHAAQDASQSMHQSAAQGIGDTSDTPLEGLKTVALGISQFSRGLLAMAANNRRPHCHSHGARTAEVNAEEGFAGTGQSSTMHDTPSPQNPQSNAAFDDLYTVTPPRAKSPTPREFRVDESDENSTQTQSANGGESHLPARGPTSDDLPVDDKTIPPRGHTPTHPHGPLRRSRVCPVGGAHFSPPRDIRLGSRHWPGPRRAPCLPYEYVVPPRGYRSLNPLRPSVSFANQPRDRRHSRSPPFSPAATSTGTGRASFIHPSSSPRHGPIRLPDDSLPSSLYLGREVRGRDLESDNHPFRSLKNRRPWHPGFQPNESRPSPGADAAVTADPVWSPLRPTNTFPSSAPAPQPPTHAHTSRFGFNDEQINPNRPVSLDKDAALASASQDIDRLSQLEMSRFPSLSQFEKSTNEGLPRFPPLPSMETLIPQNYGKKKASKNPFSSVAREEGRTSMPQSENSRGDQTDTAKGKYQAEAEPSAKPLPPRPAELGPAKAGATLAGPFDPLFDGTRFAPAAEREARRRGHHNHSHPHPHPLGHSQSVRILRPHGAGIFDHSTMRTRRTGSFSGGHRHGRGDANDDGRNDLINGLSAPQRDHAHRRQPLHINRPENEPIRDPKVRDCLNTLKALGFDSGLQGGAERLTIYAQAANGDLEEAMDMIEEEKRAYEQRGPRLV</sequence>
<feature type="compositionally biased region" description="Polar residues" evidence="1">
    <location>
        <begin position="523"/>
        <end position="542"/>
    </location>
</feature>
<feature type="region of interest" description="Disordered" evidence="1">
    <location>
        <begin position="520"/>
        <end position="644"/>
    </location>
</feature>
<feature type="region of interest" description="Disordered" evidence="1">
    <location>
        <begin position="204"/>
        <end position="254"/>
    </location>
</feature>
<accession>A0A165IBY6</accession>
<feature type="region of interest" description="Disordered" evidence="1">
    <location>
        <begin position="92"/>
        <end position="112"/>
    </location>
</feature>
<evidence type="ECO:0000313" key="2">
    <source>
        <dbReference type="EMBL" id="KZF24688.1"/>
    </source>
</evidence>
<feature type="compositionally biased region" description="Basic residues" evidence="1">
    <location>
        <begin position="964"/>
        <end position="978"/>
    </location>
</feature>